<dbReference type="InterPro" id="IPR009600">
    <property type="entry name" value="PIG-U"/>
</dbReference>
<dbReference type="EMBL" id="BT128109">
    <property type="protein sequence ID" value="AEE63070.1"/>
    <property type="molecule type" value="mRNA"/>
</dbReference>
<evidence type="ECO:0000256" key="4">
    <source>
        <dbReference type="ARBA" id="ARBA00022502"/>
    </source>
</evidence>
<proteinExistence type="evidence at transcript level"/>
<name>J3JXY7_DENPD</name>
<dbReference type="OrthoDB" id="549017at2759"/>
<evidence type="ECO:0000256" key="5">
    <source>
        <dbReference type="ARBA" id="ARBA00022692"/>
    </source>
</evidence>
<reference evidence="10" key="1">
    <citation type="journal article" date="2012" name="Insect Biochem. Mol. Biol.">
        <title>Transcriptome and full-length cDNA resources for the mountain pine beetle, Dendroctonus ponderosae Hopkins, a major insect pest of pine forests.</title>
        <authorList>
            <person name="Keeling C.I."/>
            <person name="Henderson H."/>
            <person name="Li M."/>
            <person name="Yuen M."/>
            <person name="Clark E.L."/>
            <person name="Fraser J.D."/>
            <person name="Huber D.P."/>
            <person name="Liao N.Y."/>
            <person name="Roderick Docking T."/>
            <person name="Birol I."/>
            <person name="Chan S.K."/>
            <person name="Taylor G.A."/>
            <person name="Palmquist D."/>
            <person name="Jones S.J."/>
            <person name="Bohlmann J."/>
        </authorList>
    </citation>
    <scope>NUCLEOTIDE SEQUENCE</scope>
    <source>
        <tissue evidence="10">Midgut and adhering fatbody of emerged adults of both sexes after feeding on lodgepole pine for up to 64 h</tissue>
    </source>
</reference>
<protein>
    <recommendedName>
        <fullName evidence="11">Phosphatidylinositol glycan anchor biosynthesis class U protein</fullName>
    </recommendedName>
</protein>
<feature type="transmembrane region" description="Helical" evidence="9">
    <location>
        <begin position="15"/>
        <end position="32"/>
    </location>
</feature>
<feature type="transmembrane region" description="Helical" evidence="9">
    <location>
        <begin position="388"/>
        <end position="411"/>
    </location>
</feature>
<dbReference type="UniPathway" id="UPA00196"/>
<comment type="similarity">
    <text evidence="3">Belongs to the PIGU family.</text>
</comment>
<dbReference type="AlphaFoldDB" id="J3JXY7"/>
<feature type="transmembrane region" description="Helical" evidence="9">
    <location>
        <begin position="97"/>
        <end position="115"/>
    </location>
</feature>
<evidence type="ECO:0000256" key="8">
    <source>
        <dbReference type="ARBA" id="ARBA00023136"/>
    </source>
</evidence>
<feature type="transmembrane region" description="Helical" evidence="9">
    <location>
        <begin position="179"/>
        <end position="200"/>
    </location>
</feature>
<dbReference type="GO" id="GO:0016255">
    <property type="term" value="P:attachment of GPI anchor to protein"/>
    <property type="evidence" value="ECO:0007669"/>
    <property type="project" value="InterPro"/>
</dbReference>
<keyword evidence="4" id="KW-0337">GPI-anchor biosynthesis</keyword>
<comment type="pathway">
    <text evidence="2">Glycolipid biosynthesis; glycosylphosphatidylinositol-anchor biosynthesis.</text>
</comment>
<keyword evidence="7 9" id="KW-1133">Transmembrane helix</keyword>
<organism evidence="10">
    <name type="scientific">Dendroctonus ponderosae</name>
    <name type="common">Mountain pine beetle</name>
    <dbReference type="NCBI Taxonomy" id="77166"/>
    <lineage>
        <taxon>Eukaryota</taxon>
        <taxon>Metazoa</taxon>
        <taxon>Ecdysozoa</taxon>
        <taxon>Arthropoda</taxon>
        <taxon>Hexapoda</taxon>
        <taxon>Insecta</taxon>
        <taxon>Pterygota</taxon>
        <taxon>Neoptera</taxon>
        <taxon>Endopterygota</taxon>
        <taxon>Coleoptera</taxon>
        <taxon>Polyphaga</taxon>
        <taxon>Cucujiformia</taxon>
        <taxon>Curculionidae</taxon>
        <taxon>Scolytinae</taxon>
        <taxon>Dendroctonus</taxon>
    </lineage>
</organism>
<evidence type="ECO:0000256" key="6">
    <source>
        <dbReference type="ARBA" id="ARBA00022824"/>
    </source>
</evidence>
<dbReference type="GO" id="GO:0042765">
    <property type="term" value="C:GPI-anchor transamidase complex"/>
    <property type="evidence" value="ECO:0007669"/>
    <property type="project" value="InterPro"/>
</dbReference>
<sequence>MRKQQPKNESKPSCAAAPVTLLVIAAVLRYLLMTSKYQGIIANHVTISTPLNSWKRVLEGSFLFSKDINPYDGDRLHEMPLAVKFYQMVYECMFKNVYFMFIAFDLGTGVLLYFATKRYAKLFLEEHQEKGRFPKDVQEYLPREDFPDKVTIYVLMSILFNPYSLLGCVGFSTMGIHNFFLSLFIFGMVFGNVLISSFALAICSCVSLYPVILILPLITYFAKVHKSQLKAASVAVSFIAFLILITWCNTKLSFNFAANVYGFILSVPDLQPNIGLFWYFFTEMFDHFRELFIYSFQINATILYLVPLSIRFRNTPFVLTVALLFLIAIFKSYPCSSDLGFALSLLPNFLHLFSFCQQGFVVGVILLITSSLAPVLWHLWIYNASANANFYFGVTLAYAIAQIFLVTDILFAQTKWEFSLKHGKDTKIDGEEGVLSLE</sequence>
<feature type="transmembrane region" description="Helical" evidence="9">
    <location>
        <begin position="291"/>
        <end position="310"/>
    </location>
</feature>
<dbReference type="Pfam" id="PF06728">
    <property type="entry name" value="PIG-U"/>
    <property type="match status" value="1"/>
</dbReference>
<accession>J3JXY7</accession>
<comment type="subcellular location">
    <subcellularLocation>
        <location evidence="1">Endoplasmic reticulum membrane</location>
        <topology evidence="1">Multi-pass membrane protein</topology>
    </subcellularLocation>
</comment>
<evidence type="ECO:0008006" key="11">
    <source>
        <dbReference type="Google" id="ProtNLM"/>
    </source>
</evidence>
<dbReference type="PANTHER" id="PTHR13121:SF0">
    <property type="entry name" value="PHOSPHATIDYLINOSITOL GLYCAN ANCHOR BIOSYNTHESIS CLASS U PROTEIN"/>
    <property type="match status" value="1"/>
</dbReference>
<keyword evidence="5 9" id="KW-0812">Transmembrane</keyword>
<keyword evidence="6" id="KW-0256">Endoplasmic reticulum</keyword>
<evidence type="ECO:0000256" key="2">
    <source>
        <dbReference type="ARBA" id="ARBA00004687"/>
    </source>
</evidence>
<feature type="transmembrane region" description="Helical" evidence="9">
    <location>
        <begin position="316"/>
        <end position="333"/>
    </location>
</feature>
<dbReference type="GO" id="GO:0006506">
    <property type="term" value="P:GPI anchor biosynthetic process"/>
    <property type="evidence" value="ECO:0007669"/>
    <property type="project" value="UniProtKB-UniPathway"/>
</dbReference>
<evidence type="ECO:0000256" key="1">
    <source>
        <dbReference type="ARBA" id="ARBA00004477"/>
    </source>
</evidence>
<evidence type="ECO:0000256" key="9">
    <source>
        <dbReference type="SAM" id="Phobius"/>
    </source>
</evidence>
<keyword evidence="8 9" id="KW-0472">Membrane</keyword>
<evidence type="ECO:0000256" key="3">
    <source>
        <dbReference type="ARBA" id="ARBA00010026"/>
    </source>
</evidence>
<evidence type="ECO:0000313" key="10">
    <source>
        <dbReference type="EMBL" id="AEE63070.1"/>
    </source>
</evidence>
<evidence type="ECO:0000256" key="7">
    <source>
        <dbReference type="ARBA" id="ARBA00022989"/>
    </source>
</evidence>
<feature type="transmembrane region" description="Helical" evidence="9">
    <location>
        <begin position="206"/>
        <end position="222"/>
    </location>
</feature>
<feature type="transmembrane region" description="Helical" evidence="9">
    <location>
        <begin position="150"/>
        <end position="172"/>
    </location>
</feature>
<feature type="transmembrane region" description="Helical" evidence="9">
    <location>
        <begin position="229"/>
        <end position="247"/>
    </location>
</feature>
<dbReference type="PANTHER" id="PTHR13121">
    <property type="entry name" value="GPI TRANSAMIDASE COMPONENT PIG-U"/>
    <property type="match status" value="1"/>
</dbReference>